<keyword evidence="2" id="KW-1185">Reference proteome</keyword>
<accession>A0AA47N5H3</accession>
<gene>
    <name evidence="1" type="ORF">N1851_005755</name>
</gene>
<sequence>MPNNRKIIEQRALHLKKRLQRDFSFHAEYTAFVNNLVAKGYAERVPEEDLELSDGRVWYILHQGVYHPTKKKIRVVFDCGASFQGTSLNAQLL</sequence>
<name>A0AA47N5H3_MERPO</name>
<evidence type="ECO:0000313" key="2">
    <source>
        <dbReference type="Proteomes" id="UP001174136"/>
    </source>
</evidence>
<dbReference type="PANTHER" id="PTHR47331:SF1">
    <property type="entry name" value="GAG-LIKE PROTEIN"/>
    <property type="match status" value="1"/>
</dbReference>
<protein>
    <submittedName>
        <fullName evidence="1">Uncharacterized protein</fullName>
    </submittedName>
</protein>
<dbReference type="PANTHER" id="PTHR47331">
    <property type="entry name" value="PHD-TYPE DOMAIN-CONTAINING PROTEIN"/>
    <property type="match status" value="1"/>
</dbReference>
<evidence type="ECO:0000313" key="1">
    <source>
        <dbReference type="EMBL" id="KAK0152712.1"/>
    </source>
</evidence>
<organism evidence="1 2">
    <name type="scientific">Merluccius polli</name>
    <name type="common">Benguela hake</name>
    <name type="synonym">Merluccius cadenati</name>
    <dbReference type="NCBI Taxonomy" id="89951"/>
    <lineage>
        <taxon>Eukaryota</taxon>
        <taxon>Metazoa</taxon>
        <taxon>Chordata</taxon>
        <taxon>Craniata</taxon>
        <taxon>Vertebrata</taxon>
        <taxon>Euteleostomi</taxon>
        <taxon>Actinopterygii</taxon>
        <taxon>Neopterygii</taxon>
        <taxon>Teleostei</taxon>
        <taxon>Neoteleostei</taxon>
        <taxon>Acanthomorphata</taxon>
        <taxon>Zeiogadaria</taxon>
        <taxon>Gadariae</taxon>
        <taxon>Gadiformes</taxon>
        <taxon>Gadoidei</taxon>
        <taxon>Merlucciidae</taxon>
        <taxon>Merluccius</taxon>
    </lineage>
</organism>
<dbReference type="Proteomes" id="UP001174136">
    <property type="component" value="Unassembled WGS sequence"/>
</dbReference>
<reference evidence="1" key="1">
    <citation type="journal article" date="2023" name="Front. Mar. Sci.">
        <title>A new Merluccius polli reference genome to investigate the effects of global change in West African waters.</title>
        <authorList>
            <person name="Mateo J.L."/>
            <person name="Blanco-Fernandez C."/>
            <person name="Garcia-Vazquez E."/>
            <person name="Machado-Schiaffino G."/>
        </authorList>
    </citation>
    <scope>NUCLEOTIDE SEQUENCE</scope>
    <source>
        <strain evidence="1">C29</strain>
        <tissue evidence="1">Fin</tissue>
    </source>
</reference>
<comment type="caution">
    <text evidence="1">The sequence shown here is derived from an EMBL/GenBank/DDBJ whole genome shotgun (WGS) entry which is preliminary data.</text>
</comment>
<dbReference type="AlphaFoldDB" id="A0AA47N5H3"/>
<proteinExistence type="predicted"/>
<dbReference type="EMBL" id="JAOPHQ010000913">
    <property type="protein sequence ID" value="KAK0152712.1"/>
    <property type="molecule type" value="Genomic_DNA"/>
</dbReference>